<reference evidence="3 4" key="1">
    <citation type="journal article" date="2014" name="Int. J. Syst. Evol. Microbiol.">
        <title>Complete genome sequence of Corynebacterium casei LMG S-19264T (=DSM 44701T), isolated from a smear-ripened cheese.</title>
        <authorList>
            <consortium name="US DOE Joint Genome Institute (JGI-PGF)"/>
            <person name="Walter F."/>
            <person name="Albersmeier A."/>
            <person name="Kalinowski J."/>
            <person name="Ruckert C."/>
        </authorList>
    </citation>
    <scope>NUCLEOTIDE SEQUENCE [LARGE SCALE GENOMIC DNA]</scope>
    <source>
        <strain evidence="3 4">CGMCC 1.7029</strain>
    </source>
</reference>
<evidence type="ECO:0000313" key="4">
    <source>
        <dbReference type="Proteomes" id="UP000598196"/>
    </source>
</evidence>
<comment type="caution">
    <text evidence="3">The sequence shown here is derived from an EMBL/GenBank/DDBJ whole genome shotgun (WGS) entry which is preliminary data.</text>
</comment>
<name>A0A917YKF6_9RHOB</name>
<dbReference type="Proteomes" id="UP000598196">
    <property type="component" value="Unassembled WGS sequence"/>
</dbReference>
<accession>A0A917YKF6</accession>
<dbReference type="Pfam" id="PF13586">
    <property type="entry name" value="DDE_Tnp_1_2"/>
    <property type="match status" value="1"/>
</dbReference>
<protein>
    <recommendedName>
        <fullName evidence="2">Transposase DDE domain-containing protein</fullName>
    </recommendedName>
</protein>
<keyword evidence="4" id="KW-1185">Reference proteome</keyword>
<evidence type="ECO:0000313" key="3">
    <source>
        <dbReference type="EMBL" id="GGO34507.1"/>
    </source>
</evidence>
<dbReference type="AlphaFoldDB" id="A0A917YKF6"/>
<gene>
    <name evidence="3" type="ORF">GCM10010991_25410</name>
</gene>
<evidence type="ECO:0000259" key="2">
    <source>
        <dbReference type="Pfam" id="PF13586"/>
    </source>
</evidence>
<evidence type="ECO:0000256" key="1">
    <source>
        <dbReference type="SAM" id="MobiDB-lite"/>
    </source>
</evidence>
<dbReference type="EMBL" id="BMLP01000005">
    <property type="protein sequence ID" value="GGO34507.1"/>
    <property type="molecule type" value="Genomic_DNA"/>
</dbReference>
<feature type="domain" description="Transposase DDE" evidence="2">
    <location>
        <begin position="57"/>
        <end position="139"/>
    </location>
</feature>
<feature type="region of interest" description="Disordered" evidence="1">
    <location>
        <begin position="1"/>
        <end position="29"/>
    </location>
</feature>
<organism evidence="3 4">
    <name type="scientific">Gemmobacter aquaticus</name>
    <dbReference type="NCBI Taxonomy" id="490185"/>
    <lineage>
        <taxon>Bacteria</taxon>
        <taxon>Pseudomonadati</taxon>
        <taxon>Pseudomonadota</taxon>
        <taxon>Alphaproteobacteria</taxon>
        <taxon>Rhodobacterales</taxon>
        <taxon>Paracoccaceae</taxon>
        <taxon>Gemmobacter</taxon>
    </lineage>
</organism>
<proteinExistence type="predicted"/>
<sequence>MLTKGIHRGGLRDQDPPLRQRHRSPHEVGYQPGADIELSGLRLVKGDNLPKPCVLLDDRGYDSSKVRKTMEARNVVPVVTMRKFRRLRVAVDRKLYRLRNLVERCFKKLKNARTVATCYDKAAESFLGFIDITSFRLWIRHLPA</sequence>
<dbReference type="InterPro" id="IPR025668">
    <property type="entry name" value="Tnp_DDE_dom"/>
</dbReference>